<dbReference type="GO" id="GO:0003700">
    <property type="term" value="F:DNA-binding transcription factor activity"/>
    <property type="evidence" value="ECO:0007669"/>
    <property type="project" value="InterPro"/>
</dbReference>
<dbReference type="PROSITE" id="PS01124">
    <property type="entry name" value="HTH_ARAC_FAMILY_2"/>
    <property type="match status" value="1"/>
</dbReference>
<dbReference type="SMART" id="SM00342">
    <property type="entry name" value="HTH_ARAC"/>
    <property type="match status" value="1"/>
</dbReference>
<dbReference type="PRINTS" id="PR00032">
    <property type="entry name" value="HTHARAC"/>
</dbReference>
<evidence type="ECO:0000256" key="1">
    <source>
        <dbReference type="ARBA" id="ARBA00023015"/>
    </source>
</evidence>
<evidence type="ECO:0000313" key="6">
    <source>
        <dbReference type="Proteomes" id="UP000049855"/>
    </source>
</evidence>
<dbReference type="GO" id="GO:0043565">
    <property type="term" value="F:sequence-specific DNA binding"/>
    <property type="evidence" value="ECO:0007669"/>
    <property type="project" value="InterPro"/>
</dbReference>
<dbReference type="RefSeq" id="WP_021169759.1">
    <property type="nucleotide sequence ID" value="NZ_CTRP01000003.1"/>
</dbReference>
<name>A0A0U1KUH8_9FIRM</name>
<keyword evidence="1" id="KW-0805">Transcription regulation</keyword>
<dbReference type="Gene3D" id="1.10.10.60">
    <property type="entry name" value="Homeodomain-like"/>
    <property type="match status" value="2"/>
</dbReference>
<dbReference type="InterPro" id="IPR020449">
    <property type="entry name" value="Tscrpt_reg_AraC-type_HTH"/>
</dbReference>
<organism evidence="5 6">
    <name type="scientific">Sporomusa ovata</name>
    <dbReference type="NCBI Taxonomy" id="2378"/>
    <lineage>
        <taxon>Bacteria</taxon>
        <taxon>Bacillati</taxon>
        <taxon>Bacillota</taxon>
        <taxon>Negativicutes</taxon>
        <taxon>Selenomonadales</taxon>
        <taxon>Sporomusaceae</taxon>
        <taxon>Sporomusa</taxon>
    </lineage>
</organism>
<keyword evidence="2" id="KW-0238">DNA-binding</keyword>
<dbReference type="Pfam" id="PF12833">
    <property type="entry name" value="HTH_18"/>
    <property type="match status" value="1"/>
</dbReference>
<feature type="domain" description="HTH araC/xylS-type" evidence="4">
    <location>
        <begin position="188"/>
        <end position="286"/>
    </location>
</feature>
<dbReference type="PANTHER" id="PTHR46796:SF13">
    <property type="entry name" value="HTH-TYPE TRANSCRIPTIONAL ACTIVATOR RHAS"/>
    <property type="match status" value="1"/>
</dbReference>
<evidence type="ECO:0000313" key="5">
    <source>
        <dbReference type="EMBL" id="CQR71052.1"/>
    </source>
</evidence>
<keyword evidence="6" id="KW-1185">Reference proteome</keyword>
<dbReference type="InterPro" id="IPR018062">
    <property type="entry name" value="HTH_AraC-typ_CS"/>
</dbReference>
<dbReference type="Proteomes" id="UP000049855">
    <property type="component" value="Unassembled WGS sequence"/>
</dbReference>
<dbReference type="InterPro" id="IPR050204">
    <property type="entry name" value="AraC_XylS_family_regulators"/>
</dbReference>
<dbReference type="EMBL" id="CTRP01000003">
    <property type="protein sequence ID" value="CQR71052.1"/>
    <property type="molecule type" value="Genomic_DNA"/>
</dbReference>
<dbReference type="SUPFAM" id="SSF46689">
    <property type="entry name" value="Homeodomain-like"/>
    <property type="match status" value="2"/>
</dbReference>
<dbReference type="InterPro" id="IPR018060">
    <property type="entry name" value="HTH_AraC"/>
</dbReference>
<reference evidence="6" key="1">
    <citation type="submission" date="2015-03" db="EMBL/GenBank/DDBJ databases">
        <authorList>
            <person name="Nijsse Bart"/>
        </authorList>
    </citation>
    <scope>NUCLEOTIDE SEQUENCE [LARGE SCALE GENOMIC DNA]</scope>
</reference>
<accession>A0A0U1KUH8</accession>
<evidence type="ECO:0000256" key="3">
    <source>
        <dbReference type="ARBA" id="ARBA00023163"/>
    </source>
</evidence>
<protein>
    <submittedName>
        <fullName evidence="5">Transcriptional regulator, AraC family</fullName>
    </submittedName>
</protein>
<gene>
    <name evidence="5" type="ORF">SpAn4DRAFT_2030</name>
</gene>
<evidence type="ECO:0000259" key="4">
    <source>
        <dbReference type="PROSITE" id="PS01124"/>
    </source>
</evidence>
<dbReference type="PANTHER" id="PTHR46796">
    <property type="entry name" value="HTH-TYPE TRANSCRIPTIONAL ACTIVATOR RHAS-RELATED"/>
    <property type="match status" value="1"/>
</dbReference>
<dbReference type="PROSITE" id="PS00041">
    <property type="entry name" value="HTH_ARAC_FAMILY_1"/>
    <property type="match status" value="1"/>
</dbReference>
<sequence length="287" mass="33716">MTERYRYLLGDGQYPLIENLDIVCFEKIGIFACNKPTEIPVWSHAHSSYEFDVSFSAPPLFQVEKTQKHIDIHKIIAINPEQEHKNVVPLSKATFCAIQIDKVYLQEIARQIYGKPGIFFDYEQYAYDYELKAIMRSIISETNSKQAGYQFVAESLCVQLLVEIFRKTKHNLQLSENRRNYYERDNINRVIDFFQENYSQKYSLEEVARLANFSPYYFIRIFKAQTGKTPYEFLMDIKIKKACYLLKEKSKSITEIAYLCGFGNSSHFSTVFKRKMGVSPSEYRQKS</sequence>
<dbReference type="InterPro" id="IPR009057">
    <property type="entry name" value="Homeodomain-like_sf"/>
</dbReference>
<proteinExistence type="predicted"/>
<keyword evidence="3" id="KW-0804">Transcription</keyword>
<evidence type="ECO:0000256" key="2">
    <source>
        <dbReference type="ARBA" id="ARBA00023125"/>
    </source>
</evidence>
<dbReference type="AlphaFoldDB" id="A0A0U1KUH8"/>